<dbReference type="AlphaFoldDB" id="A0A2A9HG44"/>
<dbReference type="InterPro" id="IPR006258">
    <property type="entry name" value="Lipoamide_DH"/>
</dbReference>
<comment type="subcellular location">
    <subcellularLocation>
        <location evidence="1">Cytoplasm</location>
    </subcellularLocation>
</comment>
<keyword evidence="8 16" id="KW-0560">Oxidoreductase</keyword>
<dbReference type="NCBIfam" id="TIGR01350">
    <property type="entry name" value="lipoamide_DH"/>
    <property type="match status" value="1"/>
</dbReference>
<keyword evidence="6 16" id="KW-0285">Flavoprotein</keyword>
<dbReference type="InterPro" id="IPR023753">
    <property type="entry name" value="FAD/NAD-binding_dom"/>
</dbReference>
<feature type="binding site" evidence="14">
    <location>
        <position position="198"/>
    </location>
    <ligand>
        <name>NAD(+)</name>
        <dbReference type="ChEBI" id="CHEBI:57540"/>
    </ligand>
</feature>
<dbReference type="GO" id="GO:0005737">
    <property type="term" value="C:cytoplasm"/>
    <property type="evidence" value="ECO:0007669"/>
    <property type="project" value="UniProtKB-SubCell"/>
</dbReference>
<keyword evidence="14" id="KW-0547">Nucleotide-binding</keyword>
<dbReference type="GO" id="GO:0006103">
    <property type="term" value="P:2-oxoglutarate metabolic process"/>
    <property type="evidence" value="ECO:0007669"/>
    <property type="project" value="TreeGrafter"/>
</dbReference>
<dbReference type="InterPro" id="IPR004099">
    <property type="entry name" value="Pyr_nucl-diS_OxRdtase_dimer"/>
</dbReference>
<dbReference type="Gene3D" id="3.30.390.30">
    <property type="match status" value="1"/>
</dbReference>
<evidence type="ECO:0000259" key="18">
    <source>
        <dbReference type="Pfam" id="PF07992"/>
    </source>
</evidence>
<feature type="active site" description="Proton acceptor" evidence="13">
    <location>
        <position position="438"/>
    </location>
</feature>
<protein>
    <recommendedName>
        <fullName evidence="4 16">Dihydrolipoyl dehydrogenase</fullName>
        <ecNumber evidence="3 16">1.8.1.4</ecNumber>
    </recommendedName>
</protein>
<dbReference type="EMBL" id="PDJQ01000001">
    <property type="protein sequence ID" value="PFG74997.1"/>
    <property type="molecule type" value="Genomic_DNA"/>
</dbReference>
<evidence type="ECO:0000256" key="16">
    <source>
        <dbReference type="RuleBase" id="RU003692"/>
    </source>
</evidence>
<feature type="binding site" evidence="14">
    <location>
        <begin position="175"/>
        <end position="182"/>
    </location>
    <ligand>
        <name>NAD(+)</name>
        <dbReference type="ChEBI" id="CHEBI:57540"/>
    </ligand>
</feature>
<dbReference type="GO" id="GO:0050660">
    <property type="term" value="F:flavin adenine dinucleotide binding"/>
    <property type="evidence" value="ECO:0007669"/>
    <property type="project" value="InterPro"/>
</dbReference>
<evidence type="ECO:0000256" key="7">
    <source>
        <dbReference type="ARBA" id="ARBA00022827"/>
    </source>
</evidence>
<accession>A0A2A9HG44</accession>
<feature type="binding site" evidence="14">
    <location>
        <position position="305"/>
    </location>
    <ligand>
        <name>NAD(+)</name>
        <dbReference type="ChEBI" id="CHEBI:57540"/>
    </ligand>
</feature>
<feature type="binding site" evidence="14">
    <location>
        <position position="265"/>
    </location>
    <ligand>
        <name>NAD(+)</name>
        <dbReference type="ChEBI" id="CHEBI:57540"/>
    </ligand>
</feature>
<feature type="binding site" evidence="14">
    <location>
        <position position="50"/>
    </location>
    <ligand>
        <name>FAD</name>
        <dbReference type="ChEBI" id="CHEBI:57692"/>
    </ligand>
</feature>
<keyword evidence="20" id="KW-1185">Reference proteome</keyword>
<sequence length="473" mass="49201">MTQWDVAVIGGGPGGYVAAIRAAQLGLQAAVFEKDRVGGLCLNWGCIPSKALLKNADVVNAVREGARWGLRGADGVSFDFGAAIDRSRQVVDQIVGGVEGLLRDNGVEVIHGTARLAGTRAVAVDGTEYRAANIIIATGAHTRVLPGMEPDGETVITSREALERRMPPGRAVIIGAGPVGVEFAHLWASYGSEVTIVEMMETLVPLEDPDIGRLLRRSFEARGIRCMVSTKVSGIERTSAGAVVRTEGPDGAGALEADTVLVAVGFVAHTDGLGLQAAGVRTTRGFIDIDGRMETNVPGIYAVGDVTGKLMLAHVASHQGVLAAEAIAGLSRPEPDYVQMPRATFCQPQVGSIGYTEAAAKAAGFTVRTGRFPLTALGKAVAAGHTEGFVKVVVEEATGQVLGIHMVGHDINDLLGEATMVALLEATSAEVGFAVHAHPTLPEALKEAALAADGEAIHIARRRTTPREGAATR</sequence>
<comment type="caution">
    <text evidence="19">The sequence shown here is derived from an EMBL/GenBank/DDBJ whole genome shotgun (WGS) entry which is preliminary data.</text>
</comment>
<evidence type="ECO:0000256" key="13">
    <source>
        <dbReference type="PIRSR" id="PIRSR000350-2"/>
    </source>
</evidence>
<feature type="domain" description="Pyridine nucleotide-disulphide oxidoreductase dimerisation" evidence="17">
    <location>
        <begin position="340"/>
        <end position="449"/>
    </location>
</feature>
<dbReference type="InterPro" id="IPR050151">
    <property type="entry name" value="Class-I_Pyr_Nuc-Dis_Oxidored"/>
</dbReference>
<organism evidence="19 20">
    <name type="scientific">Tepidiforma thermophila (strain KCTC 52669 / CGMCC 1.13589 / G233)</name>
    <dbReference type="NCBI Taxonomy" id="2761530"/>
    <lineage>
        <taxon>Bacteria</taxon>
        <taxon>Bacillati</taxon>
        <taxon>Chloroflexota</taxon>
        <taxon>Tepidiformia</taxon>
        <taxon>Tepidiformales</taxon>
        <taxon>Tepidiformaceae</taxon>
        <taxon>Tepidiforma</taxon>
    </lineage>
</organism>
<dbReference type="EC" id="1.8.1.4" evidence="3 16"/>
<evidence type="ECO:0000259" key="17">
    <source>
        <dbReference type="Pfam" id="PF02852"/>
    </source>
</evidence>
<evidence type="ECO:0000256" key="1">
    <source>
        <dbReference type="ARBA" id="ARBA00004496"/>
    </source>
</evidence>
<comment type="cofactor">
    <cofactor evidence="14 16">
        <name>FAD</name>
        <dbReference type="ChEBI" id="CHEBI:57692"/>
    </cofactor>
    <text evidence="14 16">Binds 1 FAD per subunit.</text>
</comment>
<evidence type="ECO:0000256" key="8">
    <source>
        <dbReference type="ARBA" id="ARBA00023002"/>
    </source>
</evidence>
<evidence type="ECO:0000256" key="10">
    <source>
        <dbReference type="ARBA" id="ARBA00023157"/>
    </source>
</evidence>
<evidence type="ECO:0000313" key="19">
    <source>
        <dbReference type="EMBL" id="PFG74997.1"/>
    </source>
</evidence>
<dbReference type="FunFam" id="3.30.390.30:FF:000001">
    <property type="entry name" value="Dihydrolipoyl dehydrogenase"/>
    <property type="match status" value="1"/>
</dbReference>
<evidence type="ECO:0000256" key="4">
    <source>
        <dbReference type="ARBA" id="ARBA00016961"/>
    </source>
</evidence>
<evidence type="ECO:0000256" key="5">
    <source>
        <dbReference type="ARBA" id="ARBA00022490"/>
    </source>
</evidence>
<evidence type="ECO:0000313" key="20">
    <source>
        <dbReference type="Proteomes" id="UP000223071"/>
    </source>
</evidence>
<comment type="similarity">
    <text evidence="2 16">Belongs to the class-I pyridine nucleotide-disulfide oxidoreductase family.</text>
</comment>
<evidence type="ECO:0000256" key="2">
    <source>
        <dbReference type="ARBA" id="ARBA00007532"/>
    </source>
</evidence>
<dbReference type="PROSITE" id="PS00076">
    <property type="entry name" value="PYRIDINE_REDOX_1"/>
    <property type="match status" value="1"/>
</dbReference>
<comment type="miscellaneous">
    <text evidence="16">The active site is a redox-active disulfide bond.</text>
</comment>
<dbReference type="Proteomes" id="UP000223071">
    <property type="component" value="Unassembled WGS sequence"/>
</dbReference>
<reference evidence="19 20" key="1">
    <citation type="submission" date="2017-09" db="EMBL/GenBank/DDBJ databases">
        <title>Sequencing the genomes of two abundant thermophiles in Great Basin hot springs: Thermocrinis jamiesonii and novel Chloroflexi Thermoflexus hugenholtzii.</title>
        <authorList>
            <person name="Hedlund B."/>
        </authorList>
    </citation>
    <scope>NUCLEOTIDE SEQUENCE [LARGE SCALE GENOMIC DNA]</scope>
    <source>
        <strain evidence="19 20">G233</strain>
    </source>
</reference>
<evidence type="ECO:0000256" key="6">
    <source>
        <dbReference type="ARBA" id="ARBA00022630"/>
    </source>
</evidence>
<proteinExistence type="inferred from homology"/>
<dbReference type="PRINTS" id="PR00411">
    <property type="entry name" value="PNDRDTASEI"/>
</dbReference>
<evidence type="ECO:0000256" key="15">
    <source>
        <dbReference type="PIRSR" id="PIRSR000350-4"/>
    </source>
</evidence>
<comment type="catalytic activity">
    <reaction evidence="12 16">
        <text>N(6)-[(R)-dihydrolipoyl]-L-lysyl-[protein] + NAD(+) = N(6)-[(R)-lipoyl]-L-lysyl-[protein] + NADH + H(+)</text>
        <dbReference type="Rhea" id="RHEA:15045"/>
        <dbReference type="Rhea" id="RHEA-COMP:10474"/>
        <dbReference type="Rhea" id="RHEA-COMP:10475"/>
        <dbReference type="ChEBI" id="CHEBI:15378"/>
        <dbReference type="ChEBI" id="CHEBI:57540"/>
        <dbReference type="ChEBI" id="CHEBI:57945"/>
        <dbReference type="ChEBI" id="CHEBI:83099"/>
        <dbReference type="ChEBI" id="CHEBI:83100"/>
        <dbReference type="EC" id="1.8.1.4"/>
    </reaction>
</comment>
<dbReference type="InterPro" id="IPR036188">
    <property type="entry name" value="FAD/NAD-bd_sf"/>
</dbReference>
<feature type="domain" description="FAD/NAD(P)-binding" evidence="18">
    <location>
        <begin position="5"/>
        <end position="320"/>
    </location>
</feature>
<dbReference type="Gene3D" id="3.50.50.60">
    <property type="entry name" value="FAD/NAD(P)-binding domain"/>
    <property type="match status" value="2"/>
</dbReference>
<dbReference type="SUPFAM" id="SSF55424">
    <property type="entry name" value="FAD/NAD-linked reductases, dimerisation (C-terminal) domain"/>
    <property type="match status" value="1"/>
</dbReference>
<evidence type="ECO:0000256" key="11">
    <source>
        <dbReference type="ARBA" id="ARBA00023284"/>
    </source>
</evidence>
<evidence type="ECO:0000256" key="9">
    <source>
        <dbReference type="ARBA" id="ARBA00023027"/>
    </source>
</evidence>
<dbReference type="InterPro" id="IPR016156">
    <property type="entry name" value="FAD/NAD-linked_Rdtase_dimer_sf"/>
</dbReference>
<name>A0A2A9HG44_TEPT2</name>
<dbReference type="InterPro" id="IPR012999">
    <property type="entry name" value="Pyr_OxRdtase_I_AS"/>
</dbReference>
<evidence type="ECO:0000256" key="12">
    <source>
        <dbReference type="ARBA" id="ARBA00049187"/>
    </source>
</evidence>
<dbReference type="PIRSF" id="PIRSF000350">
    <property type="entry name" value="Mercury_reductase_MerA"/>
    <property type="match status" value="1"/>
</dbReference>
<feature type="disulfide bond" description="Redox-active" evidence="15">
    <location>
        <begin position="41"/>
        <end position="46"/>
    </location>
</feature>
<evidence type="ECO:0000256" key="3">
    <source>
        <dbReference type="ARBA" id="ARBA00012608"/>
    </source>
</evidence>
<dbReference type="GO" id="GO:0004148">
    <property type="term" value="F:dihydrolipoyl dehydrogenase (NADH) activity"/>
    <property type="evidence" value="ECO:0007669"/>
    <property type="project" value="UniProtKB-EC"/>
</dbReference>
<dbReference type="RefSeq" id="WP_098504343.1">
    <property type="nucleotide sequence ID" value="NZ_PDJQ01000001.1"/>
</dbReference>
<dbReference type="InterPro" id="IPR001100">
    <property type="entry name" value="Pyr_nuc-diS_OxRdtase"/>
</dbReference>
<dbReference type="Pfam" id="PF07992">
    <property type="entry name" value="Pyr_redox_2"/>
    <property type="match status" value="1"/>
</dbReference>
<dbReference type="PRINTS" id="PR00368">
    <property type="entry name" value="FADPNR"/>
</dbReference>
<keyword evidence="5" id="KW-0963">Cytoplasm</keyword>
<dbReference type="Pfam" id="PF02852">
    <property type="entry name" value="Pyr_redox_dim"/>
    <property type="match status" value="1"/>
</dbReference>
<keyword evidence="11 16" id="KW-0676">Redox-active center</keyword>
<dbReference type="SUPFAM" id="SSF51905">
    <property type="entry name" value="FAD/NAD(P)-binding domain"/>
    <property type="match status" value="1"/>
</dbReference>
<gene>
    <name evidence="19" type="ORF">A9A59_2254</name>
</gene>
<keyword evidence="9 14" id="KW-0520">NAD</keyword>
<keyword evidence="7 14" id="KW-0274">FAD</keyword>
<feature type="binding site" evidence="14">
    <location>
        <begin position="311"/>
        <end position="314"/>
    </location>
    <ligand>
        <name>FAD</name>
        <dbReference type="ChEBI" id="CHEBI:57692"/>
    </ligand>
</feature>
<dbReference type="PANTHER" id="PTHR22912">
    <property type="entry name" value="DISULFIDE OXIDOREDUCTASE"/>
    <property type="match status" value="1"/>
</dbReference>
<keyword evidence="10" id="KW-1015">Disulfide bond</keyword>
<dbReference type="PANTHER" id="PTHR22912:SF217">
    <property type="entry name" value="DIHYDROLIPOYL DEHYDROGENASE"/>
    <property type="match status" value="1"/>
</dbReference>
<evidence type="ECO:0000256" key="14">
    <source>
        <dbReference type="PIRSR" id="PIRSR000350-3"/>
    </source>
</evidence>